<dbReference type="OrthoDB" id="7908920at2"/>
<dbReference type="SUPFAM" id="SSF109709">
    <property type="entry name" value="KorB DNA-binding domain-like"/>
    <property type="match status" value="1"/>
</dbReference>
<proteinExistence type="inferred from homology"/>
<protein>
    <submittedName>
        <fullName evidence="3">Plasmid partitioning protein RepB</fullName>
    </submittedName>
</protein>
<sequence>MVQKSTSLTARAANGRGVAAATDTRGIVTLDPHQICPTSGLRDRLAGADGEDFASLKASIARDGQDQPIGVRRAPAGADHTYPYEVVYGRRRLAAVLALATESPGCWKIRAMVLEMNEAGANLAQLRENAHRSNYSFSEKMKLAADLERQGVAKQDIGAALNLGRTEVSRSLSLFRVLGPRLVEEIGRAPELGRTSWTRLAQSIDREAAGLSAEEREDLLGTRRHLARDAVAECWSRHGNDPRRAVNAAVAALSEKSTEPHVVSETASRLAEQLEPRFEDGRIFIDCFVGDDLRARKLVELALAKVRDEVRRKMSELA</sequence>
<evidence type="ECO:0000313" key="4">
    <source>
        <dbReference type="Proteomes" id="UP000199356"/>
    </source>
</evidence>
<dbReference type="Pfam" id="PF02195">
    <property type="entry name" value="ParB_N"/>
    <property type="match status" value="1"/>
</dbReference>
<dbReference type="GO" id="GO:0003677">
    <property type="term" value="F:DNA binding"/>
    <property type="evidence" value="ECO:0007669"/>
    <property type="project" value="InterPro"/>
</dbReference>
<reference evidence="3 4" key="1">
    <citation type="submission" date="2016-10" db="EMBL/GenBank/DDBJ databases">
        <authorList>
            <person name="de Groot N.N."/>
        </authorList>
    </citation>
    <scope>NUCLEOTIDE SEQUENCE [LARGE SCALE GENOMIC DNA]</scope>
    <source>
        <strain evidence="3 4">DSM 19547</strain>
    </source>
</reference>
<dbReference type="Proteomes" id="UP000199356">
    <property type="component" value="Unassembled WGS sequence"/>
</dbReference>
<evidence type="ECO:0000256" key="1">
    <source>
        <dbReference type="ARBA" id="ARBA00006295"/>
    </source>
</evidence>
<dbReference type="InterPro" id="IPR036086">
    <property type="entry name" value="ParB/Sulfiredoxin_sf"/>
</dbReference>
<name>A0A1I5W082_9RHOB</name>
<comment type="similarity">
    <text evidence="1">Belongs to the ParB family.</text>
</comment>
<dbReference type="EMBL" id="FOXA01000038">
    <property type="protein sequence ID" value="SFQ13162.1"/>
    <property type="molecule type" value="Genomic_DNA"/>
</dbReference>
<dbReference type="CDD" id="cd16405">
    <property type="entry name" value="RepB_like_N"/>
    <property type="match status" value="1"/>
</dbReference>
<dbReference type="InterPro" id="IPR050336">
    <property type="entry name" value="Chromosome_partition/occlusion"/>
</dbReference>
<evidence type="ECO:0000259" key="2">
    <source>
        <dbReference type="SMART" id="SM00470"/>
    </source>
</evidence>
<dbReference type="PANTHER" id="PTHR33375:SF1">
    <property type="entry name" value="CHROMOSOME-PARTITIONING PROTEIN PARB-RELATED"/>
    <property type="match status" value="1"/>
</dbReference>
<evidence type="ECO:0000313" key="3">
    <source>
        <dbReference type="EMBL" id="SFQ13162.1"/>
    </source>
</evidence>
<organism evidence="3 4">
    <name type="scientific">Tranquillimonas alkanivorans</name>
    <dbReference type="NCBI Taxonomy" id="441119"/>
    <lineage>
        <taxon>Bacteria</taxon>
        <taxon>Pseudomonadati</taxon>
        <taxon>Pseudomonadota</taxon>
        <taxon>Alphaproteobacteria</taxon>
        <taxon>Rhodobacterales</taxon>
        <taxon>Roseobacteraceae</taxon>
        <taxon>Tranquillimonas</taxon>
    </lineage>
</organism>
<keyword evidence="4" id="KW-1185">Reference proteome</keyword>
<dbReference type="SMART" id="SM00470">
    <property type="entry name" value="ParB"/>
    <property type="match status" value="1"/>
</dbReference>
<dbReference type="Gene3D" id="3.90.1530.30">
    <property type="match status" value="1"/>
</dbReference>
<dbReference type="AlphaFoldDB" id="A0A1I5W082"/>
<dbReference type="GO" id="GO:0007059">
    <property type="term" value="P:chromosome segregation"/>
    <property type="evidence" value="ECO:0007669"/>
    <property type="project" value="TreeGrafter"/>
</dbReference>
<dbReference type="InterPro" id="IPR004437">
    <property type="entry name" value="ParB/RepB/Spo0J"/>
</dbReference>
<dbReference type="SUPFAM" id="SSF110849">
    <property type="entry name" value="ParB/Sulfiredoxin"/>
    <property type="match status" value="1"/>
</dbReference>
<dbReference type="STRING" id="441119.SAMN04488047_13816"/>
<accession>A0A1I5W082</accession>
<dbReference type="InterPro" id="IPR003115">
    <property type="entry name" value="ParB_N"/>
</dbReference>
<dbReference type="InterPro" id="IPR037972">
    <property type="entry name" value="RepB_N"/>
</dbReference>
<dbReference type="GO" id="GO:0005694">
    <property type="term" value="C:chromosome"/>
    <property type="evidence" value="ECO:0007669"/>
    <property type="project" value="TreeGrafter"/>
</dbReference>
<dbReference type="Gene3D" id="1.10.10.2830">
    <property type="match status" value="1"/>
</dbReference>
<gene>
    <name evidence="3" type="ORF">SAMN04488047_13816</name>
</gene>
<dbReference type="PANTHER" id="PTHR33375">
    <property type="entry name" value="CHROMOSOME-PARTITIONING PROTEIN PARB-RELATED"/>
    <property type="match status" value="1"/>
</dbReference>
<dbReference type="NCBIfam" id="TIGR00180">
    <property type="entry name" value="parB_part"/>
    <property type="match status" value="1"/>
</dbReference>
<feature type="domain" description="ParB-like N-terminal" evidence="2">
    <location>
        <begin position="28"/>
        <end position="130"/>
    </location>
</feature>